<dbReference type="Pfam" id="PF06439">
    <property type="entry name" value="3keto-disac_hyd"/>
    <property type="match status" value="2"/>
</dbReference>
<comment type="caution">
    <text evidence="3">The sequence shown here is derived from an EMBL/GenBank/DDBJ whole genome shotgun (WGS) entry which is preliminary data.</text>
</comment>
<dbReference type="InterPro" id="IPR011989">
    <property type="entry name" value="ARM-like"/>
</dbReference>
<dbReference type="SMART" id="SM00567">
    <property type="entry name" value="EZ_HEAT"/>
    <property type="match status" value="5"/>
</dbReference>
<keyword evidence="4" id="KW-1185">Reference proteome</keyword>
<feature type="chain" id="PRO_5045244912" description="3-keto-alpha-glucoside-1,2-lyase/3-keto-2-hydroxy-glucal hydratase domain-containing protein" evidence="1">
    <location>
        <begin position="25"/>
        <end position="1149"/>
    </location>
</feature>
<dbReference type="Gene3D" id="2.60.120.560">
    <property type="entry name" value="Exo-inulinase, domain 1"/>
    <property type="match status" value="2"/>
</dbReference>
<evidence type="ECO:0000313" key="3">
    <source>
        <dbReference type="EMBL" id="GGM99512.1"/>
    </source>
</evidence>
<dbReference type="EMBL" id="BMLI01000002">
    <property type="protein sequence ID" value="GGM99512.1"/>
    <property type="molecule type" value="Genomic_DNA"/>
</dbReference>
<feature type="signal peptide" evidence="1">
    <location>
        <begin position="1"/>
        <end position="24"/>
    </location>
</feature>
<reference evidence="4" key="1">
    <citation type="journal article" date="2019" name="Int. J. Syst. Evol. Microbiol.">
        <title>The Global Catalogue of Microorganisms (GCM) 10K type strain sequencing project: providing services to taxonomists for standard genome sequencing and annotation.</title>
        <authorList>
            <consortium name="The Broad Institute Genomics Platform"/>
            <consortium name="The Broad Institute Genome Sequencing Center for Infectious Disease"/>
            <person name="Wu L."/>
            <person name="Ma J."/>
        </authorList>
    </citation>
    <scope>NUCLEOTIDE SEQUENCE [LARGE SCALE GENOMIC DNA]</scope>
    <source>
        <strain evidence="4">CGMCC 1.6375</strain>
    </source>
</reference>
<dbReference type="InterPro" id="IPR016024">
    <property type="entry name" value="ARM-type_fold"/>
</dbReference>
<evidence type="ECO:0000313" key="4">
    <source>
        <dbReference type="Proteomes" id="UP000632339"/>
    </source>
</evidence>
<dbReference type="InterPro" id="IPR010496">
    <property type="entry name" value="AL/BT2_dom"/>
</dbReference>
<protein>
    <recommendedName>
        <fullName evidence="2">3-keto-alpha-glucoside-1,2-lyase/3-keto-2-hydroxy-glucal hydratase domain-containing protein</fullName>
    </recommendedName>
</protein>
<dbReference type="Gene3D" id="1.25.10.10">
    <property type="entry name" value="Leucine-rich Repeat Variant"/>
    <property type="match status" value="2"/>
</dbReference>
<proteinExistence type="predicted"/>
<organism evidence="3 4">
    <name type="scientific">Dyadobacter beijingensis</name>
    <dbReference type="NCBI Taxonomy" id="365489"/>
    <lineage>
        <taxon>Bacteria</taxon>
        <taxon>Pseudomonadati</taxon>
        <taxon>Bacteroidota</taxon>
        <taxon>Cytophagia</taxon>
        <taxon>Cytophagales</taxon>
        <taxon>Spirosomataceae</taxon>
        <taxon>Dyadobacter</taxon>
    </lineage>
</organism>
<dbReference type="Pfam" id="PF13646">
    <property type="entry name" value="HEAT_2"/>
    <property type="match status" value="1"/>
</dbReference>
<dbReference type="Proteomes" id="UP000632339">
    <property type="component" value="Unassembled WGS sequence"/>
</dbReference>
<dbReference type="InterPro" id="IPR004155">
    <property type="entry name" value="PBS_lyase_HEAT"/>
</dbReference>
<dbReference type="PANTHER" id="PTHR12697:SF5">
    <property type="entry name" value="DEOXYHYPUSINE HYDROXYLASE"/>
    <property type="match status" value="1"/>
</dbReference>
<name>A0ABQ2I5N0_9BACT</name>
<evidence type="ECO:0000256" key="1">
    <source>
        <dbReference type="SAM" id="SignalP"/>
    </source>
</evidence>
<keyword evidence="1" id="KW-0732">Signal</keyword>
<gene>
    <name evidence="3" type="ORF">GCM10010967_36840</name>
</gene>
<feature type="domain" description="3-keto-alpha-glucoside-1,2-lyase/3-keto-2-hydroxy-glucal hydratase" evidence="2">
    <location>
        <begin position="729"/>
        <end position="924"/>
    </location>
</feature>
<sequence length="1149" mass="122926">MAFPMKKQLSHILALCLASSQLMAQTDNSLDAKVKAVLAKFPSQNEAALKKNMEELAQLGKPGLVQIASMLTPLGKGDNTKIQYALGGFTYYASQPGKEALRKDAAEAYGEALSKVNDPDSKNFLIYQLQTVGKDESVEVLKGYLKDERLSQPASRTLSRIGSPAAGEALFQALGSANGPAQLAITEALGGAHYKEAAGTIEKTAASAELNLRKVSLYALSEIGAPSSEGILAGAAQKASYGYDEADATAVYLKYLARLAANGNGAAAEKSALALIKNTPDVKQSATRSSALKIYSDIKKRESVPVLVSALQSTDAQYRAAALKLGQKYLMADGTTPWLNAYKKANPTVQAEIITMLGRAESTDALPVVLKALASKDSKVKTAAIWAAGKIGKESSIAKLIPVLKTANAEEVAAVKNSLLTIKGASLVDQVAAAIPAVPAAAQPALIDVLAARGASSKLPVVSAQLKSTNAEVRKSAFGALKSLATGNDLPQLYALLNSASAPEEITATQQAISAAVKETGDAGSQTEAVLKQISASPADKQGNYLAVLAGIGGKKALASVVSAYGSGDAAKKKAAIAALSAWTDASAAKELLSIARSTSDSDDFNAALTGYVAATAKSGKTAASKVIMLREALAIAKTDAQKEAIIKELGRNRTFNSLLLAGKYLDNAGSQQAAAQAVMSIALANKNLYSAEIRDLLAKAGPLLKGQDADYQRESIRKHLAELPTGEGFVPLFNGKDLSGWKGLVQNPIARARMSPDSLAYKQKKADEAAFKDWFAKNGELVFSGHGDNLCTVKQYGDFEMYVDWQIQKDGDAGIYLRGTPQVQIWDTARVNVGAQVGSGGLYNNQKNPSKPSKVADHAIGEWNTFHITMIGDRVSVDLNGENVVDNVVLENYWDRNLPIFAKEQLELQAHGNEIHYRDIYVREIPRPEFALPEAEQKDNFKVLFDGTNMFEWVGNKTDYFIQNGELVVDPKKGGKGNLYTKDEYSDFDFRFEFQLTPGANNGLGIRTPMEGDAAYVGTEIQILDNDAEIYKDLHEYQYHGSAYGIIPAKRGFLKPLGEWNYEEVRVQGSKIKVTLNGTVILDGDLAEASKNGTVDHKEHPGLKRTSGHLGFLGHGSELKFRNIRIKDLTKAAPEPVETSKKKTKKKK</sequence>
<evidence type="ECO:0000259" key="2">
    <source>
        <dbReference type="Pfam" id="PF06439"/>
    </source>
</evidence>
<accession>A0ABQ2I5N0</accession>
<dbReference type="PANTHER" id="PTHR12697">
    <property type="entry name" value="PBS LYASE HEAT-LIKE PROTEIN"/>
    <property type="match status" value="1"/>
</dbReference>
<feature type="domain" description="3-keto-alpha-glucoside-1,2-lyase/3-keto-2-hydroxy-glucal hydratase" evidence="2">
    <location>
        <begin position="942"/>
        <end position="1128"/>
    </location>
</feature>
<dbReference type="SUPFAM" id="SSF48371">
    <property type="entry name" value="ARM repeat"/>
    <property type="match status" value="2"/>
</dbReference>